<feature type="compositionally biased region" description="Basic and acidic residues" evidence="1">
    <location>
        <begin position="1"/>
        <end position="19"/>
    </location>
</feature>
<feature type="compositionally biased region" description="Low complexity" evidence="1">
    <location>
        <begin position="81"/>
        <end position="92"/>
    </location>
</feature>
<dbReference type="RefSeq" id="XP_015960348.1">
    <property type="nucleotide sequence ID" value="XM_016104862.3"/>
</dbReference>
<proteinExistence type="predicted"/>
<feature type="compositionally biased region" description="Polar residues" evidence="1">
    <location>
        <begin position="42"/>
        <end position="55"/>
    </location>
</feature>
<gene>
    <name evidence="3" type="primary">LOC107484250</name>
</gene>
<dbReference type="KEGG" id="adu:107484250"/>
<reference evidence="3" key="1">
    <citation type="journal article" date="2014" name="PLoS ONE">
        <title>Comparisons of De Novo Transcriptome Assemblers in Diploid and Polyploid Species Using Peanut (Arachis spp.) RNA-Seq Data.</title>
        <authorList>
            <person name="Chopra R."/>
            <person name="Burow G."/>
            <person name="Farmer A."/>
            <person name="Mudge J."/>
            <person name="Simpson C.E."/>
            <person name="Burow M.D."/>
        </authorList>
    </citation>
    <scope>NUCLEOTIDE SEQUENCE</scope>
</reference>
<dbReference type="GeneID" id="107484250"/>
<organism evidence="2 3">
    <name type="scientific">Arachis duranensis</name>
    <name type="common">Wild peanut</name>
    <dbReference type="NCBI Taxonomy" id="130453"/>
    <lineage>
        <taxon>Eukaryota</taxon>
        <taxon>Viridiplantae</taxon>
        <taxon>Streptophyta</taxon>
        <taxon>Embryophyta</taxon>
        <taxon>Tracheophyta</taxon>
        <taxon>Spermatophyta</taxon>
        <taxon>Magnoliopsida</taxon>
        <taxon>eudicotyledons</taxon>
        <taxon>Gunneridae</taxon>
        <taxon>Pentapetalae</taxon>
        <taxon>rosids</taxon>
        <taxon>fabids</taxon>
        <taxon>Fabales</taxon>
        <taxon>Fabaceae</taxon>
        <taxon>Papilionoideae</taxon>
        <taxon>50 kb inversion clade</taxon>
        <taxon>dalbergioids sensu lato</taxon>
        <taxon>Dalbergieae</taxon>
        <taxon>Pterocarpus clade</taxon>
        <taxon>Arachis</taxon>
    </lineage>
</organism>
<reference evidence="2" key="2">
    <citation type="journal article" date="2016" name="Nat. Genet.">
        <title>The genome sequences of Arachis duranensis and Arachis ipaensis, the diploid ancestors of cultivated peanut.</title>
        <authorList>
            <person name="Bertioli D.J."/>
            <person name="Cannon S.B."/>
            <person name="Froenicke L."/>
            <person name="Huang G."/>
            <person name="Farmer A.D."/>
            <person name="Cannon E.K."/>
            <person name="Liu X."/>
            <person name="Gao D."/>
            <person name="Clevenger J."/>
            <person name="Dash S."/>
            <person name="Ren L."/>
            <person name="Moretzsohn M.C."/>
            <person name="Shirasawa K."/>
            <person name="Huang W."/>
            <person name="Vidigal B."/>
            <person name="Abernathy B."/>
            <person name="Chu Y."/>
            <person name="Niederhuth C.E."/>
            <person name="Umale P."/>
            <person name="Araujo A.C."/>
            <person name="Kozik A."/>
            <person name="Kim K.D."/>
            <person name="Burow M.D."/>
            <person name="Varshney R.K."/>
            <person name="Wang X."/>
            <person name="Zhang X."/>
            <person name="Barkley N."/>
            <person name="Guimaraes P.M."/>
            <person name="Isobe S."/>
            <person name="Guo B."/>
            <person name="Liao B."/>
            <person name="Stalker H.T."/>
            <person name="Schmitz R.J."/>
            <person name="Scheffler B.E."/>
            <person name="Leal-Bertioli S.C."/>
            <person name="Xun X."/>
            <person name="Jackson S.A."/>
            <person name="Michelmore R."/>
            <person name="Ozias-Akins P."/>
        </authorList>
    </citation>
    <scope>NUCLEOTIDE SEQUENCE [LARGE SCALE GENOMIC DNA]</scope>
    <source>
        <strain evidence="2">cv. V14167</strain>
    </source>
</reference>
<feature type="region of interest" description="Disordered" evidence="1">
    <location>
        <begin position="1"/>
        <end position="109"/>
    </location>
</feature>
<keyword evidence="2" id="KW-1185">Reference proteome</keyword>
<protein>
    <submittedName>
        <fullName evidence="3">Uncharacterized protein LOC107484250</fullName>
    </submittedName>
</protein>
<evidence type="ECO:0000313" key="2">
    <source>
        <dbReference type="Proteomes" id="UP000515211"/>
    </source>
</evidence>
<evidence type="ECO:0000256" key="1">
    <source>
        <dbReference type="SAM" id="MobiDB-lite"/>
    </source>
</evidence>
<reference evidence="3" key="3">
    <citation type="submission" date="2025-08" db="UniProtKB">
        <authorList>
            <consortium name="RefSeq"/>
        </authorList>
    </citation>
    <scope>IDENTIFICATION</scope>
</reference>
<accession>A0A6P4D192</accession>
<evidence type="ECO:0000313" key="3">
    <source>
        <dbReference type="RefSeq" id="XP_015960348.1"/>
    </source>
</evidence>
<name>A0A6P4D192_ARADU</name>
<sequence>MAGCGEKQHEAKRRSEEPAPPRTIRKGWVSASNCPGGRVDTGTVTQLPRRTMSTDVENHPPERRVRPRHRVTGSEQQQMNSSHGGDQQSGSSAMEATKITIPAAADKDG</sequence>
<dbReference type="AlphaFoldDB" id="A0A6P4D192"/>
<dbReference type="Proteomes" id="UP000515211">
    <property type="component" value="Chromosome 1"/>
</dbReference>